<sequence>KLSEFEDIKRVKKPIKASGFLFNNFN</sequence>
<dbReference type="AlphaFoldDB" id="A0A0F9EUN3"/>
<protein>
    <submittedName>
        <fullName evidence="1">Uncharacterized protein</fullName>
    </submittedName>
</protein>
<proteinExistence type="predicted"/>
<organism evidence="1">
    <name type="scientific">marine sediment metagenome</name>
    <dbReference type="NCBI Taxonomy" id="412755"/>
    <lineage>
        <taxon>unclassified sequences</taxon>
        <taxon>metagenomes</taxon>
        <taxon>ecological metagenomes</taxon>
    </lineage>
</organism>
<reference evidence="1" key="1">
    <citation type="journal article" date="2015" name="Nature">
        <title>Complex archaea that bridge the gap between prokaryotes and eukaryotes.</title>
        <authorList>
            <person name="Spang A."/>
            <person name="Saw J.H."/>
            <person name="Jorgensen S.L."/>
            <person name="Zaremba-Niedzwiedzka K."/>
            <person name="Martijn J."/>
            <person name="Lind A.E."/>
            <person name="van Eijk R."/>
            <person name="Schleper C."/>
            <person name="Guy L."/>
            <person name="Ettema T.J."/>
        </authorList>
    </citation>
    <scope>NUCLEOTIDE SEQUENCE</scope>
</reference>
<name>A0A0F9EUN3_9ZZZZ</name>
<feature type="non-terminal residue" evidence="1">
    <location>
        <position position="1"/>
    </location>
</feature>
<accession>A0A0F9EUN3</accession>
<evidence type="ECO:0000313" key="1">
    <source>
        <dbReference type="EMBL" id="KKL48695.1"/>
    </source>
</evidence>
<comment type="caution">
    <text evidence="1">The sequence shown here is derived from an EMBL/GenBank/DDBJ whole genome shotgun (WGS) entry which is preliminary data.</text>
</comment>
<gene>
    <name evidence="1" type="ORF">LCGC14_2322920</name>
</gene>
<dbReference type="EMBL" id="LAZR01033227">
    <property type="protein sequence ID" value="KKL48695.1"/>
    <property type="molecule type" value="Genomic_DNA"/>
</dbReference>